<evidence type="ECO:0000259" key="8">
    <source>
        <dbReference type="Pfam" id="PF02668"/>
    </source>
</evidence>
<evidence type="ECO:0000256" key="7">
    <source>
        <dbReference type="ARBA" id="ARBA00023004"/>
    </source>
</evidence>
<dbReference type="PANTHER" id="PTHR10696:SF25">
    <property type="entry name" value="OXIDOREDUCTASE AIM17-RELATED"/>
    <property type="match status" value="1"/>
</dbReference>
<dbReference type="SUPFAM" id="SSF51197">
    <property type="entry name" value="Clavaminate synthase-like"/>
    <property type="match status" value="1"/>
</dbReference>
<feature type="domain" description="Gamma-butyrobetaine hydroxylase-like N-terminal" evidence="9">
    <location>
        <begin position="9"/>
        <end position="86"/>
    </location>
</feature>
<comment type="cofactor">
    <cofactor evidence="1">
        <name>Fe(2+)</name>
        <dbReference type="ChEBI" id="CHEBI:29033"/>
    </cofactor>
</comment>
<proteinExistence type="inferred from homology"/>
<evidence type="ECO:0000256" key="3">
    <source>
        <dbReference type="ARBA" id="ARBA00008654"/>
    </source>
</evidence>
<dbReference type="FunFam" id="3.60.130.10:FF:000001">
    <property type="entry name" value="Trimethyllysine dioxygenase, mitochondrial"/>
    <property type="match status" value="1"/>
</dbReference>
<dbReference type="Gene3D" id="3.30.2020.30">
    <property type="match status" value="1"/>
</dbReference>
<feature type="domain" description="TauD/TfdA-like" evidence="8">
    <location>
        <begin position="123"/>
        <end position="354"/>
    </location>
</feature>
<dbReference type="InterPro" id="IPR003819">
    <property type="entry name" value="TauD/TfdA-like"/>
</dbReference>
<dbReference type="Proteomes" id="UP000664096">
    <property type="component" value="Unassembled WGS sequence"/>
</dbReference>
<reference evidence="10" key="1">
    <citation type="submission" date="2020-12" db="EMBL/GenBank/DDBJ databases">
        <title>Oil enriched cultivation method for isolating marine PHA-producing bacteria.</title>
        <authorList>
            <person name="Zheng W."/>
            <person name="Yu S."/>
            <person name="Huang Y."/>
        </authorList>
    </citation>
    <scope>NUCLEOTIDE SEQUENCE</scope>
    <source>
        <strain evidence="10">SY-2-12</strain>
    </source>
</reference>
<accession>A0A939EAE1</accession>
<dbReference type="GO" id="GO:0016706">
    <property type="term" value="F:2-oxoglutarate-dependent dioxygenase activity"/>
    <property type="evidence" value="ECO:0007669"/>
    <property type="project" value="UniProtKB-ARBA"/>
</dbReference>
<evidence type="ECO:0000256" key="5">
    <source>
        <dbReference type="ARBA" id="ARBA00022964"/>
    </source>
</evidence>
<dbReference type="PANTHER" id="PTHR10696">
    <property type="entry name" value="GAMMA-BUTYROBETAINE HYDROXYLASE-RELATED"/>
    <property type="match status" value="1"/>
</dbReference>
<keyword evidence="7" id="KW-0408">Iron</keyword>
<dbReference type="CDD" id="cd00250">
    <property type="entry name" value="CAS_like"/>
    <property type="match status" value="1"/>
</dbReference>
<dbReference type="GO" id="GO:0046872">
    <property type="term" value="F:metal ion binding"/>
    <property type="evidence" value="ECO:0007669"/>
    <property type="project" value="UniProtKB-KW"/>
</dbReference>
<evidence type="ECO:0000256" key="2">
    <source>
        <dbReference type="ARBA" id="ARBA00001961"/>
    </source>
</evidence>
<name>A0A939EAE1_9HYPH</name>
<comment type="similarity">
    <text evidence="3">Belongs to the gamma-BBH/TMLD family.</text>
</comment>
<keyword evidence="5 10" id="KW-0223">Dioxygenase</keyword>
<comment type="caution">
    <text evidence="10">The sequence shown here is derived from an EMBL/GenBank/DDBJ whole genome shotgun (WGS) entry which is preliminary data.</text>
</comment>
<dbReference type="InterPro" id="IPR038492">
    <property type="entry name" value="GBBH-like_N_sf"/>
</dbReference>
<dbReference type="EMBL" id="JAEKJZ010000001">
    <property type="protein sequence ID" value="MBN9669545.1"/>
    <property type="molecule type" value="Genomic_DNA"/>
</dbReference>
<evidence type="ECO:0000313" key="10">
    <source>
        <dbReference type="EMBL" id="MBN9669545.1"/>
    </source>
</evidence>
<evidence type="ECO:0000313" key="11">
    <source>
        <dbReference type="Proteomes" id="UP000664096"/>
    </source>
</evidence>
<gene>
    <name evidence="10" type="ORF">JF539_04290</name>
</gene>
<dbReference type="Gene3D" id="3.60.130.10">
    <property type="entry name" value="Clavaminate synthase-like"/>
    <property type="match status" value="1"/>
</dbReference>
<evidence type="ECO:0000256" key="6">
    <source>
        <dbReference type="ARBA" id="ARBA00023002"/>
    </source>
</evidence>
<keyword evidence="4" id="KW-0479">Metal-binding</keyword>
<evidence type="ECO:0000259" key="9">
    <source>
        <dbReference type="Pfam" id="PF06155"/>
    </source>
</evidence>
<evidence type="ECO:0000256" key="1">
    <source>
        <dbReference type="ARBA" id="ARBA00001954"/>
    </source>
</evidence>
<evidence type="ECO:0000256" key="4">
    <source>
        <dbReference type="ARBA" id="ARBA00022723"/>
    </source>
</evidence>
<organism evidence="10 11">
    <name type="scientific">Roseibium aggregatum</name>
    <dbReference type="NCBI Taxonomy" id="187304"/>
    <lineage>
        <taxon>Bacteria</taxon>
        <taxon>Pseudomonadati</taxon>
        <taxon>Pseudomonadota</taxon>
        <taxon>Alphaproteobacteria</taxon>
        <taxon>Hyphomicrobiales</taxon>
        <taxon>Stappiaceae</taxon>
        <taxon>Roseibium</taxon>
    </lineage>
</organism>
<sequence>MTTVFLRGGSRMLHVAWPNGTSADFPFLWLRDNCPSGFHPQTNERQFDLTGVSPDIAITSADVDGGDIELIWNEDGHVSRYDAGWLFDHRPGVGLADPAAIAPILWRGDYPATDLPRGSARSLMTDDDALLDFLTAAKKTGLALVDGMADDKDAGMAIARRIGFLRETNFGTTFEVMSKPNPNNLAYTSHALPLHTDLANQELPPGFQFLHCLANDAEGGGSTFCDGFAIATDLRDEDPDAFELLSTTPVPFRFHDADYDIRRHHTVIDLDLFGNLQELHFNAHLAGIFDLPADRMEAYYRAYRRIMEMTRSDDYVISTRLTGGEMVIFDNRRILHGRSAFNPNTGFRHLRGCYVDRGEFDSRIRVLSRGKR</sequence>
<dbReference type="GO" id="GO:0045329">
    <property type="term" value="P:carnitine biosynthetic process"/>
    <property type="evidence" value="ECO:0007669"/>
    <property type="project" value="TreeGrafter"/>
</dbReference>
<dbReference type="InterPro" id="IPR050411">
    <property type="entry name" value="AlphaKG_dependent_hydroxylases"/>
</dbReference>
<keyword evidence="6" id="KW-0560">Oxidoreductase</keyword>
<dbReference type="Pfam" id="PF06155">
    <property type="entry name" value="GBBH-like_N"/>
    <property type="match status" value="1"/>
</dbReference>
<dbReference type="RefSeq" id="WP_207139102.1">
    <property type="nucleotide sequence ID" value="NZ_JAEKJZ010000001.1"/>
</dbReference>
<dbReference type="Pfam" id="PF02668">
    <property type="entry name" value="TauD"/>
    <property type="match status" value="1"/>
</dbReference>
<protein>
    <submittedName>
        <fullName evidence="10">TauD/TfdA family dioxygenase</fullName>
    </submittedName>
</protein>
<dbReference type="InterPro" id="IPR042098">
    <property type="entry name" value="TauD-like_sf"/>
</dbReference>
<dbReference type="AlphaFoldDB" id="A0A939EAE1"/>
<dbReference type="FunFam" id="3.30.2020.30:FF:000002">
    <property type="entry name" value="Putative gamma-butyrobetaine dioxygenase"/>
    <property type="match status" value="1"/>
</dbReference>
<comment type="cofactor">
    <cofactor evidence="2">
        <name>L-ascorbate</name>
        <dbReference type="ChEBI" id="CHEBI:38290"/>
    </cofactor>
</comment>
<dbReference type="InterPro" id="IPR010376">
    <property type="entry name" value="GBBH-like_N"/>
</dbReference>